<dbReference type="GO" id="GO:0003677">
    <property type="term" value="F:DNA binding"/>
    <property type="evidence" value="ECO:0007669"/>
    <property type="project" value="InterPro"/>
</dbReference>
<dbReference type="Pfam" id="PF00196">
    <property type="entry name" value="GerE"/>
    <property type="match status" value="1"/>
</dbReference>
<comment type="caution">
    <text evidence="4">The sequence shown here is derived from an EMBL/GenBank/DDBJ whole genome shotgun (WGS) entry which is preliminary data.</text>
</comment>
<evidence type="ECO:0000313" key="4">
    <source>
        <dbReference type="EMBL" id="OPH48270.1"/>
    </source>
</evidence>
<feature type="domain" description="HTH luxR-type" evidence="3">
    <location>
        <begin position="215"/>
        <end position="272"/>
    </location>
</feature>
<evidence type="ECO:0000256" key="2">
    <source>
        <dbReference type="ARBA" id="ARBA00023163"/>
    </source>
</evidence>
<accession>A0A1V4HA17</accession>
<proteinExistence type="predicted"/>
<dbReference type="InterPro" id="IPR016032">
    <property type="entry name" value="Sig_transdc_resp-reg_C-effctor"/>
</dbReference>
<dbReference type="InterPro" id="IPR029016">
    <property type="entry name" value="GAF-like_dom_sf"/>
</dbReference>
<dbReference type="RefSeq" id="WP_158082319.1">
    <property type="nucleotide sequence ID" value="NZ_MBTG01000046.1"/>
</dbReference>
<dbReference type="EMBL" id="MBTG01000046">
    <property type="protein sequence ID" value="OPH48270.1"/>
    <property type="molecule type" value="Genomic_DNA"/>
</dbReference>
<reference evidence="5" key="1">
    <citation type="submission" date="2016-07" db="EMBL/GenBank/DDBJ databases">
        <authorList>
            <person name="Florea S."/>
            <person name="Webb J.S."/>
            <person name="Jaromczyk J."/>
            <person name="Schardl C.L."/>
        </authorList>
    </citation>
    <scope>NUCLEOTIDE SEQUENCE [LARGE SCALE GENOMIC DNA]</scope>
    <source>
        <strain evidence="5">CY1</strain>
    </source>
</reference>
<dbReference type="InterPro" id="IPR000792">
    <property type="entry name" value="Tscrpt_reg_LuxR_C"/>
</dbReference>
<dbReference type="STRING" id="1469647.BC351_38400"/>
<dbReference type="Gene3D" id="3.30.450.40">
    <property type="match status" value="1"/>
</dbReference>
<dbReference type="Proteomes" id="UP000190626">
    <property type="component" value="Unassembled WGS sequence"/>
</dbReference>
<protein>
    <recommendedName>
        <fullName evidence="3">HTH luxR-type domain-containing protein</fullName>
    </recommendedName>
</protein>
<keyword evidence="1" id="KW-0805">Transcription regulation</keyword>
<dbReference type="SUPFAM" id="SSF46894">
    <property type="entry name" value="C-terminal effector domain of the bipartite response regulators"/>
    <property type="match status" value="1"/>
</dbReference>
<gene>
    <name evidence="4" type="ORF">BC351_38400</name>
</gene>
<dbReference type="SMART" id="SM00421">
    <property type="entry name" value="HTH_LUXR"/>
    <property type="match status" value="1"/>
</dbReference>
<dbReference type="InterPro" id="IPR036388">
    <property type="entry name" value="WH-like_DNA-bd_sf"/>
</dbReference>
<evidence type="ECO:0000259" key="3">
    <source>
        <dbReference type="SMART" id="SM00421"/>
    </source>
</evidence>
<keyword evidence="2" id="KW-0804">Transcription</keyword>
<name>A0A1V4HA17_9BACL</name>
<keyword evidence="5" id="KW-1185">Reference proteome</keyword>
<dbReference type="OrthoDB" id="2646391at2"/>
<dbReference type="GO" id="GO:0045892">
    <property type="term" value="P:negative regulation of DNA-templated transcription"/>
    <property type="evidence" value="ECO:0007669"/>
    <property type="project" value="UniProtKB-ARBA"/>
</dbReference>
<sequence>MDIFGEGSDSKNVWISFSDIEAERIELWNNACTGAGINREIRELVVRIDDVQRQELISPKKWLIAFVNEEVDSLSTILSNPYLIILTDQNGVAINLTGPTETIKKLESVNVGVGTSFALEHTGINGISLSMQLEDLVAVQGSEHSLHFFSKWSCVCSPIKQGDQICGFLDISVPLEEDVRFIAHILRRIVNDIESRMISAGPTHKQVLVYEHFDLYSLTNREKQIGFGWLQNQSALQISIALGISEATVRHMLKKVYSKTKCHDRGGFIRKFLVSIPYLWYFQEIQF</sequence>
<evidence type="ECO:0000256" key="1">
    <source>
        <dbReference type="ARBA" id="ARBA00023015"/>
    </source>
</evidence>
<dbReference type="Gene3D" id="1.10.10.10">
    <property type="entry name" value="Winged helix-like DNA-binding domain superfamily/Winged helix DNA-binding domain"/>
    <property type="match status" value="1"/>
</dbReference>
<dbReference type="AlphaFoldDB" id="A0A1V4HA17"/>
<evidence type="ECO:0000313" key="5">
    <source>
        <dbReference type="Proteomes" id="UP000190626"/>
    </source>
</evidence>
<organism evidence="4 5">
    <name type="scientific">Paenibacillus ferrarius</name>
    <dbReference type="NCBI Taxonomy" id="1469647"/>
    <lineage>
        <taxon>Bacteria</taxon>
        <taxon>Bacillati</taxon>
        <taxon>Bacillota</taxon>
        <taxon>Bacilli</taxon>
        <taxon>Bacillales</taxon>
        <taxon>Paenibacillaceae</taxon>
        <taxon>Paenibacillus</taxon>
    </lineage>
</organism>